<dbReference type="AlphaFoldDB" id="A0AA40A8D2"/>
<dbReference type="Proteomes" id="UP001172102">
    <property type="component" value="Unassembled WGS sequence"/>
</dbReference>
<gene>
    <name evidence="1" type="ORF">B0H67DRAFT_584615</name>
</gene>
<evidence type="ECO:0000313" key="1">
    <source>
        <dbReference type="EMBL" id="KAK0711204.1"/>
    </source>
</evidence>
<accession>A0AA40A8D2</accession>
<sequence length="138" mass="16131">MLLEAAETEEGDIFRAADGSLLNGEKMLRIRLKDFGNRYGCPRIDNIPGEITIPLSELYNISQQSDIIWRKRDRTPPERLSSPNRKRFKVVEEEVNKRLDDQDSDYEPEEVINVKAYPEVLTRLRQRPVVQQQEEDSD</sequence>
<reference evidence="1" key="1">
    <citation type="submission" date="2023-06" db="EMBL/GenBank/DDBJ databases">
        <title>Genome-scale phylogeny and comparative genomics of the fungal order Sordariales.</title>
        <authorList>
            <consortium name="Lawrence Berkeley National Laboratory"/>
            <person name="Hensen N."/>
            <person name="Bonometti L."/>
            <person name="Westerberg I."/>
            <person name="Brannstrom I.O."/>
            <person name="Guillou S."/>
            <person name="Cros-Aarteil S."/>
            <person name="Calhoun S."/>
            <person name="Haridas S."/>
            <person name="Kuo A."/>
            <person name="Mondo S."/>
            <person name="Pangilinan J."/>
            <person name="Riley R."/>
            <person name="Labutti K."/>
            <person name="Andreopoulos B."/>
            <person name="Lipzen A."/>
            <person name="Chen C."/>
            <person name="Yanf M."/>
            <person name="Daum C."/>
            <person name="Ng V."/>
            <person name="Clum A."/>
            <person name="Steindorff A."/>
            <person name="Ohm R."/>
            <person name="Martin F."/>
            <person name="Silar P."/>
            <person name="Natvig D."/>
            <person name="Lalanne C."/>
            <person name="Gautier V."/>
            <person name="Ament-Velasquez S.L."/>
            <person name="Kruys A."/>
            <person name="Hutchinson M.I."/>
            <person name="Powell A.J."/>
            <person name="Barry K."/>
            <person name="Miller A.N."/>
            <person name="Grigoriev I.V."/>
            <person name="Debuchy R."/>
            <person name="Gladieux P."/>
            <person name="Thoren M.H."/>
            <person name="Johannesson H."/>
        </authorList>
    </citation>
    <scope>NUCLEOTIDE SEQUENCE</scope>
    <source>
        <strain evidence="1">SMH4607-1</strain>
    </source>
</reference>
<protein>
    <submittedName>
        <fullName evidence="1">Uncharacterized protein</fullName>
    </submittedName>
</protein>
<proteinExistence type="predicted"/>
<dbReference type="EMBL" id="JAUKUA010000005">
    <property type="protein sequence ID" value="KAK0711204.1"/>
    <property type="molecule type" value="Genomic_DNA"/>
</dbReference>
<keyword evidence="2" id="KW-1185">Reference proteome</keyword>
<name>A0AA40A8D2_9PEZI</name>
<organism evidence="1 2">
    <name type="scientific">Lasiosphaeris hirsuta</name>
    <dbReference type="NCBI Taxonomy" id="260670"/>
    <lineage>
        <taxon>Eukaryota</taxon>
        <taxon>Fungi</taxon>
        <taxon>Dikarya</taxon>
        <taxon>Ascomycota</taxon>
        <taxon>Pezizomycotina</taxon>
        <taxon>Sordariomycetes</taxon>
        <taxon>Sordariomycetidae</taxon>
        <taxon>Sordariales</taxon>
        <taxon>Lasiosphaeriaceae</taxon>
        <taxon>Lasiosphaeris</taxon>
    </lineage>
</organism>
<evidence type="ECO:0000313" key="2">
    <source>
        <dbReference type="Proteomes" id="UP001172102"/>
    </source>
</evidence>
<comment type="caution">
    <text evidence="1">The sequence shown here is derived from an EMBL/GenBank/DDBJ whole genome shotgun (WGS) entry which is preliminary data.</text>
</comment>